<gene>
    <name evidence="1" type="ORF">HPB47_020608</name>
</gene>
<comment type="caution">
    <text evidence="1">The sequence shown here is derived from an EMBL/GenBank/DDBJ whole genome shotgun (WGS) entry which is preliminary data.</text>
</comment>
<organism evidence="1 2">
    <name type="scientific">Ixodes persulcatus</name>
    <name type="common">Taiga tick</name>
    <dbReference type="NCBI Taxonomy" id="34615"/>
    <lineage>
        <taxon>Eukaryota</taxon>
        <taxon>Metazoa</taxon>
        <taxon>Ecdysozoa</taxon>
        <taxon>Arthropoda</taxon>
        <taxon>Chelicerata</taxon>
        <taxon>Arachnida</taxon>
        <taxon>Acari</taxon>
        <taxon>Parasitiformes</taxon>
        <taxon>Ixodida</taxon>
        <taxon>Ixodoidea</taxon>
        <taxon>Ixodidae</taxon>
        <taxon>Ixodinae</taxon>
        <taxon>Ixodes</taxon>
    </lineage>
</organism>
<keyword evidence="2" id="KW-1185">Reference proteome</keyword>
<reference evidence="1 2" key="1">
    <citation type="journal article" date="2020" name="Cell">
        <title>Large-Scale Comparative Analyses of Tick Genomes Elucidate Their Genetic Diversity and Vector Capacities.</title>
        <authorList>
            <consortium name="Tick Genome and Microbiome Consortium (TIGMIC)"/>
            <person name="Jia N."/>
            <person name="Wang J."/>
            <person name="Shi W."/>
            <person name="Du L."/>
            <person name="Sun Y."/>
            <person name="Zhan W."/>
            <person name="Jiang J.F."/>
            <person name="Wang Q."/>
            <person name="Zhang B."/>
            <person name="Ji P."/>
            <person name="Bell-Sakyi L."/>
            <person name="Cui X.M."/>
            <person name="Yuan T.T."/>
            <person name="Jiang B.G."/>
            <person name="Yang W.F."/>
            <person name="Lam T.T."/>
            <person name="Chang Q.C."/>
            <person name="Ding S.J."/>
            <person name="Wang X.J."/>
            <person name="Zhu J.G."/>
            <person name="Ruan X.D."/>
            <person name="Zhao L."/>
            <person name="Wei J.T."/>
            <person name="Ye R.Z."/>
            <person name="Que T.C."/>
            <person name="Du C.H."/>
            <person name="Zhou Y.H."/>
            <person name="Cheng J.X."/>
            <person name="Dai P.F."/>
            <person name="Guo W.B."/>
            <person name="Han X.H."/>
            <person name="Huang E.J."/>
            <person name="Li L.F."/>
            <person name="Wei W."/>
            <person name="Gao Y.C."/>
            <person name="Liu J.Z."/>
            <person name="Shao H.Z."/>
            <person name="Wang X."/>
            <person name="Wang C.C."/>
            <person name="Yang T.C."/>
            <person name="Huo Q.B."/>
            <person name="Li W."/>
            <person name="Chen H.Y."/>
            <person name="Chen S.E."/>
            <person name="Zhou L.G."/>
            <person name="Ni X.B."/>
            <person name="Tian J.H."/>
            <person name="Sheng Y."/>
            <person name="Liu T."/>
            <person name="Pan Y.S."/>
            <person name="Xia L.Y."/>
            <person name="Li J."/>
            <person name="Zhao F."/>
            <person name="Cao W.C."/>
        </authorList>
    </citation>
    <scope>NUCLEOTIDE SEQUENCE [LARGE SCALE GENOMIC DNA]</scope>
    <source>
        <strain evidence="1">Iper-2018</strain>
    </source>
</reference>
<protein>
    <submittedName>
        <fullName evidence="1">Uncharacterized protein</fullName>
    </submittedName>
</protein>
<dbReference type="EMBL" id="JABSTQ010009126">
    <property type="protein sequence ID" value="KAG0432667.1"/>
    <property type="molecule type" value="Genomic_DNA"/>
</dbReference>
<accession>A0AC60QF04</accession>
<dbReference type="Proteomes" id="UP000805193">
    <property type="component" value="Unassembled WGS sequence"/>
</dbReference>
<name>A0AC60QF04_IXOPE</name>
<evidence type="ECO:0000313" key="1">
    <source>
        <dbReference type="EMBL" id="KAG0432667.1"/>
    </source>
</evidence>
<sequence>MTPEQTSGGKADQTVNQHFDVQVYDEFVIKGNTGVLRCQIPSFVKEYVTVTSWIRDDGLVIHADSDFGECTSRMVTSSHSPGSEVHPTCHHRAVT</sequence>
<proteinExistence type="predicted"/>
<evidence type="ECO:0000313" key="2">
    <source>
        <dbReference type="Proteomes" id="UP000805193"/>
    </source>
</evidence>